<feature type="compositionally biased region" description="Gly residues" evidence="1">
    <location>
        <begin position="1"/>
        <end position="11"/>
    </location>
</feature>
<reference evidence="2" key="1">
    <citation type="journal article" date="2023" name="Plant J.">
        <title>Genome sequences and population genomics provide insights into the demographic history, inbreeding, and mutation load of two 'living fossil' tree species of Dipteronia.</title>
        <authorList>
            <person name="Feng Y."/>
            <person name="Comes H.P."/>
            <person name="Chen J."/>
            <person name="Zhu S."/>
            <person name="Lu R."/>
            <person name="Zhang X."/>
            <person name="Li P."/>
            <person name="Qiu J."/>
            <person name="Olsen K.M."/>
            <person name="Qiu Y."/>
        </authorList>
    </citation>
    <scope>NUCLEOTIDE SEQUENCE</scope>
    <source>
        <strain evidence="2">KIB01</strain>
    </source>
</reference>
<dbReference type="AlphaFoldDB" id="A0AAD9XU15"/>
<feature type="compositionally biased region" description="Low complexity" evidence="1">
    <location>
        <begin position="12"/>
        <end position="30"/>
    </location>
</feature>
<proteinExistence type="predicted"/>
<keyword evidence="3" id="KW-1185">Reference proteome</keyword>
<gene>
    <name evidence="2" type="ORF">Ddye_003994</name>
</gene>
<evidence type="ECO:0000313" key="3">
    <source>
        <dbReference type="Proteomes" id="UP001280121"/>
    </source>
</evidence>
<protein>
    <submittedName>
        <fullName evidence="2">Uncharacterized protein</fullName>
    </submittedName>
</protein>
<organism evidence="2 3">
    <name type="scientific">Dipteronia dyeriana</name>
    <dbReference type="NCBI Taxonomy" id="168575"/>
    <lineage>
        <taxon>Eukaryota</taxon>
        <taxon>Viridiplantae</taxon>
        <taxon>Streptophyta</taxon>
        <taxon>Embryophyta</taxon>
        <taxon>Tracheophyta</taxon>
        <taxon>Spermatophyta</taxon>
        <taxon>Magnoliopsida</taxon>
        <taxon>eudicotyledons</taxon>
        <taxon>Gunneridae</taxon>
        <taxon>Pentapetalae</taxon>
        <taxon>rosids</taxon>
        <taxon>malvids</taxon>
        <taxon>Sapindales</taxon>
        <taxon>Sapindaceae</taxon>
        <taxon>Hippocastanoideae</taxon>
        <taxon>Acereae</taxon>
        <taxon>Dipteronia</taxon>
    </lineage>
</organism>
<comment type="caution">
    <text evidence="2">The sequence shown here is derived from an EMBL/GenBank/DDBJ whole genome shotgun (WGS) entry which is preliminary data.</text>
</comment>
<feature type="region of interest" description="Disordered" evidence="1">
    <location>
        <begin position="1"/>
        <end position="30"/>
    </location>
</feature>
<accession>A0AAD9XU15</accession>
<name>A0AAD9XU15_9ROSI</name>
<evidence type="ECO:0000313" key="2">
    <source>
        <dbReference type="EMBL" id="KAK2665420.1"/>
    </source>
</evidence>
<dbReference type="Proteomes" id="UP001280121">
    <property type="component" value="Unassembled WGS sequence"/>
</dbReference>
<evidence type="ECO:0000256" key="1">
    <source>
        <dbReference type="SAM" id="MobiDB-lite"/>
    </source>
</evidence>
<dbReference type="EMBL" id="JANJYI010000001">
    <property type="protein sequence ID" value="KAK2665420.1"/>
    <property type="molecule type" value="Genomic_DNA"/>
</dbReference>
<sequence>MAWALPGGGGHPLSSSTSQSSVDQKTTTNTTYIVVETPEFVRRLLTSSYNHDVEEDCSARQSWKEYGEMVFAIVASSITGLAMVGSLPDADVMVFEKKVIKLQVQLDFGFIIYIYMPTWFNYFEWF</sequence>